<accession>A0A7X6MB51</accession>
<feature type="region of interest" description="Disordered" evidence="1">
    <location>
        <begin position="1"/>
        <end position="46"/>
    </location>
</feature>
<evidence type="ECO:0000313" key="4">
    <source>
        <dbReference type="Proteomes" id="UP000553209"/>
    </source>
</evidence>
<keyword evidence="2" id="KW-0472">Membrane</keyword>
<dbReference type="AlphaFoldDB" id="A0A7X6MB51"/>
<gene>
    <name evidence="3" type="ORF">HGB44_02395</name>
</gene>
<evidence type="ECO:0000313" key="3">
    <source>
        <dbReference type="EMBL" id="NKY96525.1"/>
    </source>
</evidence>
<protein>
    <submittedName>
        <fullName evidence="3">Uncharacterized protein</fullName>
    </submittedName>
</protein>
<dbReference type="Proteomes" id="UP000553209">
    <property type="component" value="Unassembled WGS sequence"/>
</dbReference>
<reference evidence="3 4" key="1">
    <citation type="submission" date="2020-04" db="EMBL/GenBank/DDBJ databases">
        <title>MicrobeNet Type strains.</title>
        <authorList>
            <person name="Nicholson A.C."/>
        </authorList>
    </citation>
    <scope>NUCLEOTIDE SEQUENCE [LARGE SCALE GENOMIC DNA]</scope>
    <source>
        <strain evidence="3 4">ATCC 23612</strain>
    </source>
</reference>
<comment type="caution">
    <text evidence="3">The sequence shown here is derived from an EMBL/GenBank/DDBJ whole genome shotgun (WGS) entry which is preliminary data.</text>
</comment>
<feature type="compositionally biased region" description="Basic and acidic residues" evidence="1">
    <location>
        <begin position="17"/>
        <end position="32"/>
    </location>
</feature>
<feature type="region of interest" description="Disordered" evidence="1">
    <location>
        <begin position="156"/>
        <end position="190"/>
    </location>
</feature>
<organism evidence="3 4">
    <name type="scientific">Nocardiopsis alborubida</name>
    <dbReference type="NCBI Taxonomy" id="146802"/>
    <lineage>
        <taxon>Bacteria</taxon>
        <taxon>Bacillati</taxon>
        <taxon>Actinomycetota</taxon>
        <taxon>Actinomycetes</taxon>
        <taxon>Streptosporangiales</taxon>
        <taxon>Nocardiopsidaceae</taxon>
        <taxon>Nocardiopsis</taxon>
    </lineage>
</organism>
<keyword evidence="2" id="KW-0812">Transmembrane</keyword>
<dbReference type="EMBL" id="JAAXPG010000002">
    <property type="protein sequence ID" value="NKY96525.1"/>
    <property type="molecule type" value="Genomic_DNA"/>
</dbReference>
<sequence length="190" mass="20625">MTTKNEKVEDAMTPTAERTEATTDGKETDDAPRAGLSDQEPCPSLGKRLLDDLKGANKSKGRATKEKQWAKAGVIRASILLFDWLLVFTTATSLVPALGAWLHMKSGAAGPGVGVDGLIAVWLVPLLFIVGMLMIGEVAIMRALWRAGRQKIERMRAQLESEADGPERAGPGRKTTTSSGSKQRNRKRRK</sequence>
<name>A0A7X6MB51_9ACTN</name>
<feature type="transmembrane region" description="Helical" evidence="2">
    <location>
        <begin position="74"/>
        <end position="99"/>
    </location>
</feature>
<evidence type="ECO:0000256" key="1">
    <source>
        <dbReference type="SAM" id="MobiDB-lite"/>
    </source>
</evidence>
<keyword evidence="4" id="KW-1185">Reference proteome</keyword>
<keyword evidence="2" id="KW-1133">Transmembrane helix</keyword>
<proteinExistence type="predicted"/>
<evidence type="ECO:0000256" key="2">
    <source>
        <dbReference type="SAM" id="Phobius"/>
    </source>
</evidence>
<feature type="compositionally biased region" description="Basic and acidic residues" evidence="1">
    <location>
        <begin position="1"/>
        <end position="10"/>
    </location>
</feature>
<feature type="transmembrane region" description="Helical" evidence="2">
    <location>
        <begin position="119"/>
        <end position="145"/>
    </location>
</feature>
<dbReference type="RefSeq" id="WP_061080031.1">
    <property type="nucleotide sequence ID" value="NZ_JAAXPG010000002.1"/>
</dbReference>